<dbReference type="Pfam" id="PF00474">
    <property type="entry name" value="SSF"/>
    <property type="match status" value="1"/>
</dbReference>
<dbReference type="PROSITE" id="PS50283">
    <property type="entry name" value="NA_SOLUT_SYMP_3"/>
    <property type="match status" value="1"/>
</dbReference>
<feature type="transmembrane region" description="Helical" evidence="7">
    <location>
        <begin position="442"/>
        <end position="464"/>
    </location>
</feature>
<evidence type="ECO:0000256" key="7">
    <source>
        <dbReference type="SAM" id="Phobius"/>
    </source>
</evidence>
<feature type="transmembrane region" description="Helical" evidence="7">
    <location>
        <begin position="471"/>
        <end position="489"/>
    </location>
</feature>
<evidence type="ECO:0000313" key="9">
    <source>
        <dbReference type="Proteomes" id="UP001500427"/>
    </source>
</evidence>
<feature type="transmembrane region" description="Helical" evidence="7">
    <location>
        <begin position="91"/>
        <end position="112"/>
    </location>
</feature>
<dbReference type="EMBL" id="BAABIW010000011">
    <property type="protein sequence ID" value="GAA5024777.1"/>
    <property type="molecule type" value="Genomic_DNA"/>
</dbReference>
<evidence type="ECO:0000256" key="2">
    <source>
        <dbReference type="ARBA" id="ARBA00006434"/>
    </source>
</evidence>
<reference evidence="9" key="1">
    <citation type="journal article" date="2019" name="Int. J. Syst. Evol. Microbiol.">
        <title>The Global Catalogue of Microorganisms (GCM) 10K type strain sequencing project: providing services to taxonomists for standard genome sequencing and annotation.</title>
        <authorList>
            <consortium name="The Broad Institute Genomics Platform"/>
            <consortium name="The Broad Institute Genome Sequencing Center for Infectious Disease"/>
            <person name="Wu L."/>
            <person name="Ma J."/>
        </authorList>
    </citation>
    <scope>NUCLEOTIDE SEQUENCE [LARGE SCALE GENOMIC DNA]</scope>
    <source>
        <strain evidence="9">JCM 17687</strain>
    </source>
</reference>
<feature type="transmembrane region" description="Helical" evidence="7">
    <location>
        <begin position="164"/>
        <end position="183"/>
    </location>
</feature>
<keyword evidence="3 7" id="KW-0812">Transmembrane</keyword>
<proteinExistence type="inferred from homology"/>
<dbReference type="InterPro" id="IPR001734">
    <property type="entry name" value="Na/solute_symporter"/>
</dbReference>
<dbReference type="InterPro" id="IPR038377">
    <property type="entry name" value="Na/Glc_symporter_sf"/>
</dbReference>
<feature type="transmembrane region" description="Helical" evidence="7">
    <location>
        <begin position="21"/>
        <end position="38"/>
    </location>
</feature>
<feature type="transmembrane region" description="Helical" evidence="7">
    <location>
        <begin position="133"/>
        <end position="158"/>
    </location>
</feature>
<evidence type="ECO:0000256" key="6">
    <source>
        <dbReference type="RuleBase" id="RU362091"/>
    </source>
</evidence>
<evidence type="ECO:0000256" key="5">
    <source>
        <dbReference type="ARBA" id="ARBA00023136"/>
    </source>
</evidence>
<dbReference type="Gene3D" id="1.20.1730.10">
    <property type="entry name" value="Sodium/glucose cotransporter"/>
    <property type="match status" value="1"/>
</dbReference>
<evidence type="ECO:0000256" key="3">
    <source>
        <dbReference type="ARBA" id="ARBA00022692"/>
    </source>
</evidence>
<feature type="transmembrane region" description="Helical" evidence="7">
    <location>
        <begin position="195"/>
        <end position="215"/>
    </location>
</feature>
<evidence type="ECO:0000256" key="4">
    <source>
        <dbReference type="ARBA" id="ARBA00022989"/>
    </source>
</evidence>
<dbReference type="Proteomes" id="UP001500427">
    <property type="component" value="Unassembled WGS sequence"/>
</dbReference>
<comment type="caution">
    <text evidence="8">The sequence shown here is derived from an EMBL/GenBank/DDBJ whole genome shotgun (WGS) entry which is preliminary data.</text>
</comment>
<keyword evidence="5 7" id="KW-0472">Membrane</keyword>
<feature type="transmembrane region" description="Helical" evidence="7">
    <location>
        <begin position="58"/>
        <end position="79"/>
    </location>
</feature>
<keyword evidence="9" id="KW-1185">Reference proteome</keyword>
<evidence type="ECO:0000313" key="8">
    <source>
        <dbReference type="EMBL" id="GAA5024777.1"/>
    </source>
</evidence>
<keyword evidence="4 7" id="KW-1133">Transmembrane helix</keyword>
<name>A0ABP9JB20_9MICO</name>
<evidence type="ECO:0000256" key="1">
    <source>
        <dbReference type="ARBA" id="ARBA00004141"/>
    </source>
</evidence>
<comment type="subcellular location">
    <subcellularLocation>
        <location evidence="1">Membrane</location>
        <topology evidence="1">Multi-pass membrane protein</topology>
    </subcellularLocation>
</comment>
<dbReference type="PANTHER" id="PTHR11819">
    <property type="entry name" value="SOLUTE CARRIER FAMILY 5"/>
    <property type="match status" value="1"/>
</dbReference>
<dbReference type="RefSeq" id="WP_345507045.1">
    <property type="nucleotide sequence ID" value="NZ_BAABIW010000011.1"/>
</dbReference>
<comment type="similarity">
    <text evidence="2 6">Belongs to the sodium:solute symporter (SSF) (TC 2.A.21) family.</text>
</comment>
<feature type="transmembrane region" description="Helical" evidence="7">
    <location>
        <begin position="260"/>
        <end position="280"/>
    </location>
</feature>
<feature type="transmembrane region" description="Helical" evidence="7">
    <location>
        <begin position="509"/>
        <end position="531"/>
    </location>
</feature>
<feature type="transmembrane region" description="Helical" evidence="7">
    <location>
        <begin position="366"/>
        <end position="393"/>
    </location>
</feature>
<dbReference type="CDD" id="cd11478">
    <property type="entry name" value="SLC5sbd_u2"/>
    <property type="match status" value="1"/>
</dbReference>
<accession>A0ABP9JB20</accession>
<protein>
    <submittedName>
        <fullName evidence="8">Sodium:solute symporter family protein</fullName>
    </submittedName>
</protein>
<sequence>MHALAGLPIADTLISANPVDYVIIALYFVFVLGIGVMARRSVSDSIDFFLSGRSLPAWVTGLAFISANLGAVEIMGMSANGAELGISTVHYFWVGAIPAMLFLGVVMMPFYYGSKVRSVPEFMFRRFGTGAHLVNALSFAFAQLLIAGVNLYLLGSIVHALLGWPLWLALLVAAAIVLSYITLGGLSAAIYNEVLQFFVIVAALLPLTLIGLHRVGGYQGLKDKVAEFASSAPAAAAVPSAEQQLNSWPGQALSGFDSPFWSVVGIVFGLGFVLSFGYWTTNFVEVQRAMASNSISAARKTPIIGSFPKMFVPFIVILPGMVAAVLVPEIMQLKNGGSPPGGASGEGVKYNDSLLLLMRDVLPNGLLGVAIAGLLAAFMAGMAANISAFNTVFSYDLWQRYIRKDHSDDYYLRIGRLATVGATVIAIFTAIVASSFSNVMDYLQTLFGFFNAPLFATFILGMFWKRMTATAGWVGLSAGTLSAVLVAFLSKDAFGSLSLGVIPLGGQGAAFVAASAAFVVDIVLSVVVSLVTTPKPVSELRGLVYSETPREDLVDPEEHRLPWFRRTLPLAGVSLGLVIVLNFLF</sequence>
<organism evidence="8 9">
    <name type="scientific">Terrabacter aeriphilus</name>
    <dbReference type="NCBI Taxonomy" id="515662"/>
    <lineage>
        <taxon>Bacteria</taxon>
        <taxon>Bacillati</taxon>
        <taxon>Actinomycetota</taxon>
        <taxon>Actinomycetes</taxon>
        <taxon>Micrococcales</taxon>
        <taxon>Intrasporangiaceae</taxon>
        <taxon>Terrabacter</taxon>
    </lineage>
</organism>
<feature type="transmembrane region" description="Helical" evidence="7">
    <location>
        <begin position="414"/>
        <end position="436"/>
    </location>
</feature>
<dbReference type="PANTHER" id="PTHR11819:SF195">
    <property type="entry name" value="SODIUM_GLUCOSE COTRANSPORTER 4"/>
    <property type="match status" value="1"/>
</dbReference>
<dbReference type="NCBIfam" id="TIGR00813">
    <property type="entry name" value="sss"/>
    <property type="match status" value="1"/>
</dbReference>
<gene>
    <name evidence="8" type="ORF">GCM10023258_17110</name>
</gene>
<feature type="transmembrane region" description="Helical" evidence="7">
    <location>
        <begin position="310"/>
        <end position="331"/>
    </location>
</feature>